<dbReference type="Gene3D" id="3.10.450.50">
    <property type="match status" value="1"/>
</dbReference>
<keyword evidence="3" id="KW-1185">Reference proteome</keyword>
<dbReference type="InterPro" id="IPR037401">
    <property type="entry name" value="SnoaL-like"/>
</dbReference>
<evidence type="ECO:0000313" key="3">
    <source>
        <dbReference type="Proteomes" id="UP000037982"/>
    </source>
</evidence>
<name>A0A0N0XU49_9ACTN</name>
<gene>
    <name evidence="2" type="ORF">ADL29_29780</name>
</gene>
<organism evidence="2 3">
    <name type="scientific">Streptomyces chattanoogensis</name>
    <dbReference type="NCBI Taxonomy" id="66876"/>
    <lineage>
        <taxon>Bacteria</taxon>
        <taxon>Bacillati</taxon>
        <taxon>Actinomycetota</taxon>
        <taxon>Actinomycetes</taxon>
        <taxon>Kitasatosporales</taxon>
        <taxon>Streptomycetaceae</taxon>
        <taxon>Streptomyces</taxon>
    </lineage>
</organism>
<protein>
    <recommendedName>
        <fullName evidence="1">SnoaL-like domain-containing protein</fullName>
    </recommendedName>
</protein>
<evidence type="ECO:0000313" key="2">
    <source>
        <dbReference type="EMBL" id="KPC60466.1"/>
    </source>
</evidence>
<comment type="caution">
    <text evidence="2">The sequence shown here is derived from an EMBL/GenBank/DDBJ whole genome shotgun (WGS) entry which is preliminary data.</text>
</comment>
<dbReference type="RefSeq" id="WP_053926643.1">
    <property type="nucleotide sequence ID" value="NZ_LGKG01000162.1"/>
</dbReference>
<feature type="domain" description="SnoaL-like" evidence="1">
    <location>
        <begin position="12"/>
        <end position="113"/>
    </location>
</feature>
<accession>A0A0N0XU49</accession>
<evidence type="ECO:0000259" key="1">
    <source>
        <dbReference type="Pfam" id="PF12680"/>
    </source>
</evidence>
<dbReference type="EMBL" id="LGKG01000162">
    <property type="protein sequence ID" value="KPC60466.1"/>
    <property type="molecule type" value="Genomic_DNA"/>
</dbReference>
<reference evidence="3" key="1">
    <citation type="submission" date="2015-07" db="EMBL/GenBank/DDBJ databases">
        <authorList>
            <person name="Ju K.-S."/>
            <person name="Doroghazi J.R."/>
            <person name="Metcalf W.W."/>
        </authorList>
    </citation>
    <scope>NUCLEOTIDE SEQUENCE [LARGE SCALE GENOMIC DNA]</scope>
    <source>
        <strain evidence="3">NRRL ISP-5002</strain>
    </source>
</reference>
<dbReference type="PATRIC" id="fig|66876.3.peg.6531"/>
<dbReference type="Proteomes" id="UP000037982">
    <property type="component" value="Unassembled WGS sequence"/>
</dbReference>
<dbReference type="InterPro" id="IPR032710">
    <property type="entry name" value="NTF2-like_dom_sf"/>
</dbReference>
<dbReference type="SUPFAM" id="SSF54427">
    <property type="entry name" value="NTF2-like"/>
    <property type="match status" value="1"/>
</dbReference>
<sequence>MSPDSADPTIPERFLAAFQARDWETLRGLLADEITWTMPGTGTISGTAHGADAVVHRARHIAGQGLHTELLHILVGARGAALSLRNRATAADGRQLDEYLATVLTTRDGRITAIDSYLSDVDGMSAFFTTP</sequence>
<dbReference type="Pfam" id="PF12680">
    <property type="entry name" value="SnoaL_2"/>
    <property type="match status" value="1"/>
</dbReference>
<dbReference type="AlphaFoldDB" id="A0A0N0XU49"/>
<proteinExistence type="predicted"/>